<evidence type="ECO:0000256" key="1">
    <source>
        <dbReference type="SAM" id="MobiDB-lite"/>
    </source>
</evidence>
<evidence type="ECO:0000313" key="3">
    <source>
        <dbReference type="Proteomes" id="UP001345219"/>
    </source>
</evidence>
<feature type="compositionally biased region" description="Basic and acidic residues" evidence="1">
    <location>
        <begin position="27"/>
        <end position="54"/>
    </location>
</feature>
<gene>
    <name evidence="2" type="ORF">SAY87_002847</name>
</gene>
<keyword evidence="3" id="KW-1185">Reference proteome</keyword>
<comment type="caution">
    <text evidence="2">The sequence shown here is derived from an EMBL/GenBank/DDBJ whole genome shotgun (WGS) entry which is preliminary data.</text>
</comment>
<dbReference type="EMBL" id="JAXIOK010000006">
    <property type="protein sequence ID" value="KAK4767706.1"/>
    <property type="molecule type" value="Genomic_DNA"/>
</dbReference>
<proteinExistence type="predicted"/>
<accession>A0AAN7KPA7</accession>
<organism evidence="2 3">
    <name type="scientific">Trapa incisa</name>
    <dbReference type="NCBI Taxonomy" id="236973"/>
    <lineage>
        <taxon>Eukaryota</taxon>
        <taxon>Viridiplantae</taxon>
        <taxon>Streptophyta</taxon>
        <taxon>Embryophyta</taxon>
        <taxon>Tracheophyta</taxon>
        <taxon>Spermatophyta</taxon>
        <taxon>Magnoliopsida</taxon>
        <taxon>eudicotyledons</taxon>
        <taxon>Gunneridae</taxon>
        <taxon>Pentapetalae</taxon>
        <taxon>rosids</taxon>
        <taxon>malvids</taxon>
        <taxon>Myrtales</taxon>
        <taxon>Lythraceae</taxon>
        <taxon>Trapa</taxon>
    </lineage>
</organism>
<name>A0AAN7KPA7_9MYRT</name>
<protein>
    <submittedName>
        <fullName evidence="2">Uncharacterized protein</fullName>
    </submittedName>
</protein>
<reference evidence="2 3" key="1">
    <citation type="journal article" date="2023" name="Hortic Res">
        <title>Pangenome of water caltrop reveals structural variations and asymmetric subgenome divergence after allopolyploidization.</title>
        <authorList>
            <person name="Zhang X."/>
            <person name="Chen Y."/>
            <person name="Wang L."/>
            <person name="Yuan Y."/>
            <person name="Fang M."/>
            <person name="Shi L."/>
            <person name="Lu R."/>
            <person name="Comes H.P."/>
            <person name="Ma Y."/>
            <person name="Chen Y."/>
            <person name="Huang G."/>
            <person name="Zhou Y."/>
            <person name="Zheng Z."/>
            <person name="Qiu Y."/>
        </authorList>
    </citation>
    <scope>NUCLEOTIDE SEQUENCE [LARGE SCALE GENOMIC DNA]</scope>
    <source>
        <tissue evidence="2">Roots</tissue>
    </source>
</reference>
<evidence type="ECO:0000313" key="2">
    <source>
        <dbReference type="EMBL" id="KAK4767706.1"/>
    </source>
</evidence>
<feature type="region of interest" description="Disordered" evidence="1">
    <location>
        <begin position="26"/>
        <end position="54"/>
    </location>
</feature>
<dbReference type="Proteomes" id="UP001345219">
    <property type="component" value="Chromosome 3"/>
</dbReference>
<dbReference type="AlphaFoldDB" id="A0AAN7KPA7"/>
<sequence>MDFGVGGLVGSDPDVKQKLYGSGFFKQLERPSSEDAGDDRGGSEKVAKLGDNDDHSFSVSASKAAAGAAAALLLPQRSSGNDLSSGAQQSQHLLCFSTSSALHSQKPEPQSPALPCLSSYPPSTYSNYAGGKAVKILCPLQPEKNLGDVLAAPPGGNPLNPGAGLAQKKKMNRKQILNKKRKECHLPLLLFSSC</sequence>